<reference evidence="1 2" key="1">
    <citation type="submission" date="2013-06" db="EMBL/GenBank/DDBJ databases">
        <authorList>
            <person name="Weinstock G."/>
            <person name="Sodergren E."/>
            <person name="Clifton S."/>
            <person name="Fulton L."/>
            <person name="Fulton B."/>
            <person name="Courtney L."/>
            <person name="Fronick C."/>
            <person name="Harrison M."/>
            <person name="Strong C."/>
            <person name="Farmer C."/>
            <person name="Delahaunty K."/>
            <person name="Markovic C."/>
            <person name="Hall O."/>
            <person name="Minx P."/>
            <person name="Tomlinson C."/>
            <person name="Mitreva M."/>
            <person name="Nelson J."/>
            <person name="Hou S."/>
            <person name="Wollam A."/>
            <person name="Pepin K.H."/>
            <person name="Johnson M."/>
            <person name="Bhonagiri V."/>
            <person name="Nash W.E."/>
            <person name="Warren W."/>
            <person name="Chinwalla A."/>
            <person name="Mardis E.R."/>
            <person name="Wilson R.K."/>
        </authorList>
    </citation>
    <scope>NUCLEOTIDE SEQUENCE [LARGE SCALE GENOMIC DNA]</scope>
    <source>
        <strain evidence="1 2">ATCC 51271</strain>
    </source>
</reference>
<keyword evidence="2" id="KW-1185">Reference proteome</keyword>
<dbReference type="STRING" id="592026.GCWU0000282_002948"/>
<proteinExistence type="predicted"/>
<dbReference type="Proteomes" id="UP000018227">
    <property type="component" value="Unassembled WGS sequence"/>
</dbReference>
<comment type="caution">
    <text evidence="1">The sequence shown here is derived from an EMBL/GenBank/DDBJ whole genome shotgun (WGS) entry which is preliminary data.</text>
</comment>
<name>V2XI33_9FIRM</name>
<evidence type="ECO:0000313" key="1">
    <source>
        <dbReference type="EMBL" id="ESL01829.1"/>
    </source>
</evidence>
<protein>
    <submittedName>
        <fullName evidence="1">Uncharacterized protein</fullName>
    </submittedName>
</protein>
<dbReference type="EMBL" id="ACIL03000019">
    <property type="protein sequence ID" value="ESL01829.1"/>
    <property type="molecule type" value="Genomic_DNA"/>
</dbReference>
<sequence length="48" mass="5705">MGERKIYTIDIKEADFSLFIYLYFTINNNSILTKWYKGSILVLVNKRA</sequence>
<dbReference type="HOGENOM" id="CLU_3150842_0_0_9"/>
<accession>V2XI33</accession>
<dbReference type="AlphaFoldDB" id="V2XI33"/>
<organism evidence="1 2">
    <name type="scientific">Catonella morbi ATCC 51271</name>
    <dbReference type="NCBI Taxonomy" id="592026"/>
    <lineage>
        <taxon>Bacteria</taxon>
        <taxon>Bacillati</taxon>
        <taxon>Bacillota</taxon>
        <taxon>Clostridia</taxon>
        <taxon>Lachnospirales</taxon>
        <taxon>Lachnospiraceae</taxon>
        <taxon>Catonella</taxon>
    </lineage>
</organism>
<gene>
    <name evidence="1" type="ORF">GCWU0000282_002948</name>
</gene>
<evidence type="ECO:0000313" key="2">
    <source>
        <dbReference type="Proteomes" id="UP000018227"/>
    </source>
</evidence>